<dbReference type="EMBL" id="BMAO01028202">
    <property type="protein sequence ID" value="GFR22717.1"/>
    <property type="molecule type" value="Genomic_DNA"/>
</dbReference>
<dbReference type="OrthoDB" id="10473129at2759"/>
<reference evidence="1" key="1">
    <citation type="submission" date="2020-07" db="EMBL/GenBank/DDBJ databases">
        <title>Multicomponent nature underlies the extraordinary mechanical properties of spider dragline silk.</title>
        <authorList>
            <person name="Kono N."/>
            <person name="Nakamura H."/>
            <person name="Mori M."/>
            <person name="Yoshida Y."/>
            <person name="Ohtoshi R."/>
            <person name="Malay A.D."/>
            <person name="Moran D.A.P."/>
            <person name="Tomita M."/>
            <person name="Numata K."/>
            <person name="Arakawa K."/>
        </authorList>
    </citation>
    <scope>NUCLEOTIDE SEQUENCE</scope>
</reference>
<dbReference type="AlphaFoldDB" id="A0A8X6LW07"/>
<sequence>MEYGYVNGDEILYHQFEPESKLQSNEWKCATSPPPKKSKAVHTSSGKVMMSFFFDPRTHCLSSSWNGEPTSIPSVIKPLYRALDEPSSRNIQACRRMALFSCMKMPNPSRTML</sequence>
<accession>A0A8X6LW07</accession>
<organism evidence="1 2">
    <name type="scientific">Trichonephila clavata</name>
    <name type="common">Joro spider</name>
    <name type="synonym">Nephila clavata</name>
    <dbReference type="NCBI Taxonomy" id="2740835"/>
    <lineage>
        <taxon>Eukaryota</taxon>
        <taxon>Metazoa</taxon>
        <taxon>Ecdysozoa</taxon>
        <taxon>Arthropoda</taxon>
        <taxon>Chelicerata</taxon>
        <taxon>Arachnida</taxon>
        <taxon>Araneae</taxon>
        <taxon>Araneomorphae</taxon>
        <taxon>Entelegynae</taxon>
        <taxon>Araneoidea</taxon>
        <taxon>Nephilidae</taxon>
        <taxon>Trichonephila</taxon>
    </lineage>
</organism>
<protein>
    <submittedName>
        <fullName evidence="1">Uncharacterized protein</fullName>
    </submittedName>
</protein>
<gene>
    <name evidence="1" type="primary">AVEN_90037_1</name>
    <name evidence="1" type="ORF">TNCT_299401</name>
</gene>
<proteinExistence type="predicted"/>
<keyword evidence="2" id="KW-1185">Reference proteome</keyword>
<dbReference type="Proteomes" id="UP000887116">
    <property type="component" value="Unassembled WGS sequence"/>
</dbReference>
<name>A0A8X6LW07_TRICU</name>
<evidence type="ECO:0000313" key="1">
    <source>
        <dbReference type="EMBL" id="GFR22717.1"/>
    </source>
</evidence>
<comment type="caution">
    <text evidence="1">The sequence shown here is derived from an EMBL/GenBank/DDBJ whole genome shotgun (WGS) entry which is preliminary data.</text>
</comment>
<evidence type="ECO:0000313" key="2">
    <source>
        <dbReference type="Proteomes" id="UP000887116"/>
    </source>
</evidence>